<dbReference type="OrthoDB" id="196105at2"/>
<dbReference type="InterPro" id="IPR036046">
    <property type="entry name" value="Acylphosphatase-like_dom_sf"/>
</dbReference>
<dbReference type="GO" id="GO:0071949">
    <property type="term" value="F:FAD binding"/>
    <property type="evidence" value="ECO:0007669"/>
    <property type="project" value="InterPro"/>
</dbReference>
<dbReference type="GO" id="GO:0009882">
    <property type="term" value="F:blue light photoreceptor activity"/>
    <property type="evidence" value="ECO:0007669"/>
    <property type="project" value="InterPro"/>
</dbReference>
<gene>
    <name evidence="2" type="primary">ycgF_1</name>
    <name evidence="2" type="ORF">V202x_31670</name>
</gene>
<accession>A0A517WWY5</accession>
<organism evidence="2 3">
    <name type="scientific">Gimesia aquarii</name>
    <dbReference type="NCBI Taxonomy" id="2527964"/>
    <lineage>
        <taxon>Bacteria</taxon>
        <taxon>Pseudomonadati</taxon>
        <taxon>Planctomycetota</taxon>
        <taxon>Planctomycetia</taxon>
        <taxon>Planctomycetales</taxon>
        <taxon>Planctomycetaceae</taxon>
        <taxon>Gimesia</taxon>
    </lineage>
</organism>
<evidence type="ECO:0000313" key="2">
    <source>
        <dbReference type="EMBL" id="QDU09771.1"/>
    </source>
</evidence>
<proteinExistence type="predicted"/>
<dbReference type="Proteomes" id="UP000318384">
    <property type="component" value="Chromosome"/>
</dbReference>
<dbReference type="PROSITE" id="PS50925">
    <property type="entry name" value="BLUF"/>
    <property type="match status" value="1"/>
</dbReference>
<dbReference type="SMART" id="SM01034">
    <property type="entry name" value="BLUF"/>
    <property type="match status" value="1"/>
</dbReference>
<evidence type="ECO:0000313" key="3">
    <source>
        <dbReference type="Proteomes" id="UP000318384"/>
    </source>
</evidence>
<dbReference type="RefSeq" id="WP_145176518.1">
    <property type="nucleotide sequence ID" value="NZ_CP037422.1"/>
</dbReference>
<dbReference type="InterPro" id="IPR007024">
    <property type="entry name" value="BLUF_domain"/>
</dbReference>
<feature type="domain" description="BLUF" evidence="1">
    <location>
        <begin position="3"/>
        <end position="94"/>
    </location>
</feature>
<dbReference type="Pfam" id="PF04940">
    <property type="entry name" value="BLUF"/>
    <property type="match status" value="1"/>
</dbReference>
<keyword evidence="3" id="KW-1185">Reference proteome</keyword>
<sequence length="147" mass="17475">MQLYQLIYVSKSAYPMSKTDLAEILNTSCHSNSERLITGLLVYDSGHFIQVLEGEYNEVESLFAHIQQDKRHNRVKRILSCYIKERFFPEWNMGFYNLEEMVEFDFFKLRKRIESLYEICSPEKKKSLGMYALKMFFELKEKTAVAV</sequence>
<dbReference type="EMBL" id="CP037422">
    <property type="protein sequence ID" value="QDU09771.1"/>
    <property type="molecule type" value="Genomic_DNA"/>
</dbReference>
<name>A0A517WWY5_9PLAN</name>
<dbReference type="SUPFAM" id="SSF54975">
    <property type="entry name" value="Acylphosphatase/BLUF domain-like"/>
    <property type="match status" value="1"/>
</dbReference>
<evidence type="ECO:0000259" key="1">
    <source>
        <dbReference type="PROSITE" id="PS50925"/>
    </source>
</evidence>
<protein>
    <submittedName>
        <fullName evidence="2">Blue light-and temperature-regulated antirepressor YcgF</fullName>
    </submittedName>
</protein>
<reference evidence="2 3" key="1">
    <citation type="submission" date="2019-03" db="EMBL/GenBank/DDBJ databases">
        <title>Deep-cultivation of Planctomycetes and their phenomic and genomic characterization uncovers novel biology.</title>
        <authorList>
            <person name="Wiegand S."/>
            <person name="Jogler M."/>
            <person name="Boedeker C."/>
            <person name="Pinto D."/>
            <person name="Vollmers J."/>
            <person name="Rivas-Marin E."/>
            <person name="Kohn T."/>
            <person name="Peeters S.H."/>
            <person name="Heuer A."/>
            <person name="Rast P."/>
            <person name="Oberbeckmann S."/>
            <person name="Bunk B."/>
            <person name="Jeske O."/>
            <person name="Meyerdierks A."/>
            <person name="Storesund J.E."/>
            <person name="Kallscheuer N."/>
            <person name="Luecker S."/>
            <person name="Lage O.M."/>
            <person name="Pohl T."/>
            <person name="Merkel B.J."/>
            <person name="Hornburger P."/>
            <person name="Mueller R.-W."/>
            <person name="Bruemmer F."/>
            <person name="Labrenz M."/>
            <person name="Spormann A.M."/>
            <person name="Op den Camp H."/>
            <person name="Overmann J."/>
            <person name="Amann R."/>
            <person name="Jetten M.S.M."/>
            <person name="Mascher T."/>
            <person name="Medema M.H."/>
            <person name="Devos D.P."/>
            <person name="Kaster A.-K."/>
            <person name="Ovreas L."/>
            <person name="Rohde M."/>
            <person name="Galperin M.Y."/>
            <person name="Jogler C."/>
        </authorList>
    </citation>
    <scope>NUCLEOTIDE SEQUENCE [LARGE SCALE GENOMIC DNA]</scope>
    <source>
        <strain evidence="2 3">V202</strain>
    </source>
</reference>
<dbReference type="Gene3D" id="3.30.70.100">
    <property type="match status" value="1"/>
</dbReference>
<dbReference type="AlphaFoldDB" id="A0A517WWY5"/>